<feature type="compositionally biased region" description="Basic and acidic residues" evidence="2">
    <location>
        <begin position="82"/>
        <end position="161"/>
    </location>
</feature>
<evidence type="ECO:0000256" key="1">
    <source>
        <dbReference type="ARBA" id="ARBA00023054"/>
    </source>
</evidence>
<evidence type="ECO:0000256" key="2">
    <source>
        <dbReference type="SAM" id="MobiDB-lite"/>
    </source>
</evidence>
<dbReference type="EMBL" id="BEZZ01001160">
    <property type="protein sequence ID" value="GCC38329.1"/>
    <property type="molecule type" value="Genomic_DNA"/>
</dbReference>
<keyword evidence="4" id="KW-1185">Reference proteome</keyword>
<name>A0A401T6Q4_CHIPU</name>
<feature type="region of interest" description="Disordered" evidence="2">
    <location>
        <begin position="72"/>
        <end position="161"/>
    </location>
</feature>
<accession>A0A401T6Q4</accession>
<evidence type="ECO:0000313" key="4">
    <source>
        <dbReference type="Proteomes" id="UP000287033"/>
    </source>
</evidence>
<proteinExistence type="predicted"/>
<evidence type="ECO:0000313" key="3">
    <source>
        <dbReference type="EMBL" id="GCC38329.1"/>
    </source>
</evidence>
<dbReference type="InterPro" id="IPR009533">
    <property type="entry name" value="FAM107"/>
</dbReference>
<reference evidence="3 4" key="1">
    <citation type="journal article" date="2018" name="Nat. Ecol. Evol.">
        <title>Shark genomes provide insights into elasmobranch evolution and the origin of vertebrates.</title>
        <authorList>
            <person name="Hara Y"/>
            <person name="Yamaguchi K"/>
            <person name="Onimaru K"/>
            <person name="Kadota M"/>
            <person name="Koyanagi M"/>
            <person name="Keeley SD"/>
            <person name="Tatsumi K"/>
            <person name="Tanaka K"/>
            <person name="Motone F"/>
            <person name="Kageyama Y"/>
            <person name="Nozu R"/>
            <person name="Adachi N"/>
            <person name="Nishimura O"/>
            <person name="Nakagawa R"/>
            <person name="Tanegashima C"/>
            <person name="Kiyatake I"/>
            <person name="Matsumoto R"/>
            <person name="Murakumo K"/>
            <person name="Nishida K"/>
            <person name="Terakita A"/>
            <person name="Kuratani S"/>
            <person name="Sato K"/>
            <person name="Hyodo S Kuraku.S."/>
        </authorList>
    </citation>
    <scope>NUCLEOTIDE SEQUENCE [LARGE SCALE GENOMIC DNA]</scope>
</reference>
<dbReference type="AlphaFoldDB" id="A0A401T6Q4"/>
<dbReference type="STRING" id="137246.A0A401T6Q4"/>
<dbReference type="OMA" id="DTMMSMS"/>
<dbReference type="OrthoDB" id="5963205at2759"/>
<dbReference type="Pfam" id="PF06625">
    <property type="entry name" value="DUF1151"/>
    <property type="match status" value="1"/>
</dbReference>
<keyword evidence="1" id="KW-0175">Coiled coil</keyword>
<dbReference type="PANTHER" id="PTHR16768:SF5">
    <property type="entry name" value="FI14214P"/>
    <property type="match status" value="1"/>
</dbReference>
<evidence type="ECO:0008006" key="5">
    <source>
        <dbReference type="Google" id="ProtNLM"/>
    </source>
</evidence>
<dbReference type="PANTHER" id="PTHR16768">
    <property type="entry name" value="DOWN REGULATED IN RENAL CARCINOMA 1/TU3A"/>
    <property type="match status" value="1"/>
</dbReference>
<organism evidence="3 4">
    <name type="scientific">Chiloscyllium punctatum</name>
    <name type="common">Brownbanded bambooshark</name>
    <name type="synonym">Hemiscyllium punctatum</name>
    <dbReference type="NCBI Taxonomy" id="137246"/>
    <lineage>
        <taxon>Eukaryota</taxon>
        <taxon>Metazoa</taxon>
        <taxon>Chordata</taxon>
        <taxon>Craniata</taxon>
        <taxon>Vertebrata</taxon>
        <taxon>Chondrichthyes</taxon>
        <taxon>Elasmobranchii</taxon>
        <taxon>Galeomorphii</taxon>
        <taxon>Galeoidea</taxon>
        <taxon>Orectolobiformes</taxon>
        <taxon>Hemiscylliidae</taxon>
        <taxon>Chiloscyllium</taxon>
    </lineage>
</organism>
<sequence>MKLTLNFKISVQSDKPKLEPELPDFKMSAMAEPDYMDDEDSAELIKPRKLVNPVKTSKNHQELHRELIINQKRGIAPQNKPELQRVMEQRKRDQVVKQKKEEEALKKSDLEQELMKRQQRLDQIEQERLNAEEKRENAPEFVKMKDNLRRTKHEGGDVQVS</sequence>
<gene>
    <name evidence="3" type="ORF">chiPu_0016843</name>
</gene>
<protein>
    <recommendedName>
        <fullName evidence="5">Protein FAM107B</fullName>
    </recommendedName>
</protein>
<dbReference type="Proteomes" id="UP000287033">
    <property type="component" value="Unassembled WGS sequence"/>
</dbReference>
<comment type="caution">
    <text evidence="3">The sequence shown here is derived from an EMBL/GenBank/DDBJ whole genome shotgun (WGS) entry which is preliminary data.</text>
</comment>